<keyword evidence="2" id="KW-1185">Reference proteome</keyword>
<evidence type="ECO:0000313" key="1">
    <source>
        <dbReference type="EMBL" id="GAE32356.1"/>
    </source>
</evidence>
<dbReference type="Proteomes" id="UP000018895">
    <property type="component" value="Unassembled WGS sequence"/>
</dbReference>
<protein>
    <recommendedName>
        <fullName evidence="3">Tetraprenyl-beta-curcumene synthase</fullName>
    </recommendedName>
</protein>
<dbReference type="OrthoDB" id="2371262at2"/>
<organism evidence="1 2">
    <name type="scientific">Halalkalibacter hemicellulosilyticusJCM 9152</name>
    <dbReference type="NCBI Taxonomy" id="1236971"/>
    <lineage>
        <taxon>Bacteria</taxon>
        <taxon>Bacillati</taxon>
        <taxon>Bacillota</taxon>
        <taxon>Bacilli</taxon>
        <taxon>Bacillales</taxon>
        <taxon>Bacillaceae</taxon>
        <taxon>Halalkalibacter</taxon>
    </lineage>
</organism>
<reference evidence="1" key="1">
    <citation type="journal article" date="2014" name="Genome Announc.">
        <title>Draft Genome Sequences of Three Alkaliphilic Bacillus Strains, Bacillus wakoensis JCM 9140T, Bacillus akibai JCM 9157T, and Bacillus hemicellulosilyticus JCM 9152T.</title>
        <authorList>
            <person name="Yuki M."/>
            <person name="Oshima K."/>
            <person name="Suda W."/>
            <person name="Oshida Y."/>
            <person name="Kitamura K."/>
            <person name="Iida T."/>
            <person name="Hattori M."/>
            <person name="Ohkuma M."/>
        </authorList>
    </citation>
    <scope>NUCLEOTIDE SEQUENCE [LARGE SCALE GENOMIC DNA]</scope>
    <source>
        <strain evidence="1">JCM 9152</strain>
    </source>
</reference>
<evidence type="ECO:0008006" key="3">
    <source>
        <dbReference type="Google" id="ProtNLM"/>
    </source>
</evidence>
<dbReference type="AlphaFoldDB" id="W4QJU8"/>
<name>W4QJU8_9BACI</name>
<dbReference type="Pfam" id="PF10776">
    <property type="entry name" value="DUF2600"/>
    <property type="match status" value="1"/>
</dbReference>
<gene>
    <name evidence="1" type="ORF">JCM9152_3889</name>
</gene>
<proteinExistence type="predicted"/>
<dbReference type="InterPro" id="IPR019712">
    <property type="entry name" value="YtpB-like"/>
</dbReference>
<dbReference type="EMBL" id="BAUU01000034">
    <property type="protein sequence ID" value="GAE32356.1"/>
    <property type="molecule type" value="Genomic_DNA"/>
</dbReference>
<evidence type="ECO:0000313" key="2">
    <source>
        <dbReference type="Proteomes" id="UP000018895"/>
    </source>
</evidence>
<sequence length="350" mass="41148">MRVPTKPIPLLYRIYRRVLPTVHTYYDQWKERAKDIPNDELRAQALDALDRKGFHCEGGGVFGLLADQDLFEEFIQFMIAYQLMCDYLDNLCDQSPALDPNDFRQLHQALLDGLTPGAKDCDYYTYHQESDDGGYLRELVETCQRLVQSFPSFDIAQPYMLMLSRLYGDLQVHKHVIKEERIPRLESWFSKHQHAVPTMTWYEFSACTGSTLGLYTLAAYATREGLTDQIAKELKDGYFPWFQGVHILLDYFIDQEEDIADDELNFLFYYENDDEMIERFTYFFDQAEHTVRSLPDGAFHRMILKGVIAIYLADEKVQTNKQLKAQSKQMIKMGGWPSLIFYLNNWMMRR</sequence>
<dbReference type="STRING" id="1236971.JCM9152_3889"/>
<comment type="caution">
    <text evidence="1">The sequence shown here is derived from an EMBL/GenBank/DDBJ whole genome shotgun (WGS) entry which is preliminary data.</text>
</comment>
<accession>W4QJU8</accession>